<evidence type="ECO:0000256" key="1">
    <source>
        <dbReference type="SAM" id="MobiDB-lite"/>
    </source>
</evidence>
<dbReference type="RefSeq" id="WP_051596350.1">
    <property type="nucleotide sequence ID" value="NZ_ARYH01000003.1"/>
</dbReference>
<evidence type="ECO:0000313" key="2">
    <source>
        <dbReference type="EMBL" id="KCZ82954.1"/>
    </source>
</evidence>
<comment type="caution">
    <text evidence="2">The sequence shown here is derived from an EMBL/GenBank/DDBJ whole genome shotgun (WGS) entry which is preliminary data.</text>
</comment>
<name>A0A069E0Q6_9PROT</name>
<sequence length="600" mass="66097">MLFLLLQIFLLMVLAAACGAGLAWWWFRRNYEDVTTYHESLAATADAAKDQPAPVTKEELKASLASLAPPDLSPVQERLAKIESALSLTGSAGLGAINDRFSEMRGLITDVRETGMNGLEGRLEDRLGRLETLMQQPDDSLEGVLSRLSDIESSLLSVSNEVNGLQNTDLDPVDIRLSQLEELVRGQTLPEVDLGPVHSGLARLELAIENIEFPTEALEPVRTHMAAMEARLAEFADRIDTARKADIEELMIRMSTLSSSLAGLRVPDLDSVKERLSKIEEAVANIELPETDFTPLVNEFRNIEGMLRAPSEDMRVMHTKLSDIEGGSASLHSKLSGVEHTVSMLARSGVDLTPVQTRLSNVESALASLRVELQSLPDFGPMERRLAALQDSMMAMREPDLSPVLSSMRKLDARLDMGVMDSRLASIEYTLAALNHILRARDFSHLRGEGEYVYRQPAAPAPRVEQPAFAPIDQVFPKAPPPQRPAEPEAAPEPEAKSEAPAHPLEIALRPGDKANLLVEPAFGNEDDLEVVNGIGPMLGELLNEIGVYYYWQIAEWGPAEIEWVDNKLEHFKGRIERDEWVSQAKELAKLPTSAKHPAS</sequence>
<evidence type="ECO:0008006" key="4">
    <source>
        <dbReference type="Google" id="ProtNLM"/>
    </source>
</evidence>
<dbReference type="Proteomes" id="UP000027446">
    <property type="component" value="Unassembled WGS sequence"/>
</dbReference>
<dbReference type="PATRIC" id="fig|1280949.3.peg.2988"/>
<dbReference type="OrthoDB" id="9807941at2"/>
<dbReference type="STRING" id="1280949.HAD_14742"/>
<protein>
    <recommendedName>
        <fullName evidence="4">NADH-ubiquinone oxidoreductase chain E</fullName>
    </recommendedName>
</protein>
<feature type="region of interest" description="Disordered" evidence="1">
    <location>
        <begin position="473"/>
        <end position="499"/>
    </location>
</feature>
<dbReference type="EMBL" id="ARYH01000003">
    <property type="protein sequence ID" value="KCZ82954.1"/>
    <property type="molecule type" value="Genomic_DNA"/>
</dbReference>
<reference evidence="2 3" key="1">
    <citation type="journal article" date="2014" name="Antonie Van Leeuwenhoek">
        <title>Hyphomonas beringensis sp. nov. and Hyphomonas chukchiensis sp. nov., isolated from surface seawater of the Bering Sea and Chukchi Sea.</title>
        <authorList>
            <person name="Li C."/>
            <person name="Lai Q."/>
            <person name="Li G."/>
            <person name="Dong C."/>
            <person name="Wang J."/>
            <person name="Liao Y."/>
            <person name="Shao Z."/>
        </authorList>
    </citation>
    <scope>NUCLEOTIDE SEQUENCE [LARGE SCALE GENOMIC DNA]</scope>
    <source>
        <strain evidence="2 3">MHS-3</strain>
    </source>
</reference>
<evidence type="ECO:0000313" key="3">
    <source>
        <dbReference type="Proteomes" id="UP000027446"/>
    </source>
</evidence>
<dbReference type="AlphaFoldDB" id="A0A069E0Q6"/>
<keyword evidence="3" id="KW-1185">Reference proteome</keyword>
<dbReference type="eggNOG" id="COG3743">
    <property type="taxonomic scope" value="Bacteria"/>
</dbReference>
<proteinExistence type="predicted"/>
<organism evidence="2 3">
    <name type="scientific">Hyphomonas adhaerens MHS-3</name>
    <dbReference type="NCBI Taxonomy" id="1280949"/>
    <lineage>
        <taxon>Bacteria</taxon>
        <taxon>Pseudomonadati</taxon>
        <taxon>Pseudomonadota</taxon>
        <taxon>Alphaproteobacteria</taxon>
        <taxon>Hyphomonadales</taxon>
        <taxon>Hyphomonadaceae</taxon>
        <taxon>Hyphomonas</taxon>
    </lineage>
</organism>
<accession>A0A069E0Q6</accession>
<gene>
    <name evidence="2" type="ORF">HAD_14742</name>
</gene>